<accession>A0A671WZ41</accession>
<dbReference type="Proteomes" id="UP000472265">
    <property type="component" value="Chromosome 18"/>
</dbReference>
<sequence>MPILLFLLDTSASMNQRTYLGTTYLDVAKGAVEVFMKLRARDPASRGDRYMLVTFDDPPYGVKAGWKENHATFMCELKNLQASGLTTLGHALRTAFDLLNLNRLVSGIDNYGQGRNPFFLEPSVIITITDGNKLTHSSGVPDELHLPLNSPLAGSELTKEPFRWDQRLFALVLRLPGAATPDNEQLGSVPTDESAITQMCEVTGGRSYCVRTQRMLNQCLESLVQKVQSGVVINFEKTGPDPPLVGEVELSRPVSSFGSQPWHSCHKLIYVRPNPKTGVPVGHWPIPESFWPDQNSPTLPPRTAHPVVRFSCVDCEPMVIDKLPFDKYELEPSPLTQFVLERKSPHMCWQVFVSSSAKQNDLGQPFGYLKASTTLTCVNLFVMPYNYPVLLPLLDDLFKVHKLKSNLKWRQAFEMYLKTMPPYYLLPLKKALRMMGAPNLIAETLDCGLSYSVISYLKKLSQQAKMESDRLIVSVGKKAPQETGIKVKNHSNSLSLAHRRDFKQLLQGITGEGPLRLVDMNFKEFAGFQIALLNKDVKPQAYRNAYDIPRRNLLDQLTRMRSNLLRTSQKLIRGYFDCFYYLHSIPIDPDQPKRLHTFGNPFKQDKKGMMIDEADEFVAGPQNKKRVSSGDPNSGVTMKRRRSMSPLLRRPQTPPGSPNHVVVGKSPAGVQGQQNLLKPIPQHKDGVLGPESGEIWPAELDTVAENQTSLSLEDNAGLGEDVNMMEEKLVEDDVDEQPLEEKHNCERLSPQSLLEDPEADPTVLETIYIAPLDGSQAELRSRVIKEVRKPGRNYEAILRLLQQVKGPANVQKYFIQHAIREAIRFKKRVLIQQLEIALAKVDEKHTASSQLPNDHGS</sequence>
<proteinExistence type="predicted"/>
<feature type="region of interest" description="Disordered" evidence="1">
    <location>
        <begin position="621"/>
        <end position="659"/>
    </location>
</feature>
<dbReference type="CDD" id="cd00198">
    <property type="entry name" value="vWFA"/>
    <property type="match status" value="1"/>
</dbReference>
<evidence type="ECO:0000256" key="1">
    <source>
        <dbReference type="SAM" id="MobiDB-lite"/>
    </source>
</evidence>
<dbReference type="Gene3D" id="3.40.50.410">
    <property type="entry name" value="von Willebrand factor, type A domain"/>
    <property type="match status" value="1"/>
</dbReference>
<evidence type="ECO:0000313" key="3">
    <source>
        <dbReference type="Ensembl" id="ENSSAUP00010044187.1"/>
    </source>
</evidence>
<dbReference type="Pfam" id="PF25462">
    <property type="entry name" value="Beta-barrel_INTS6"/>
    <property type="match status" value="1"/>
</dbReference>
<dbReference type="GO" id="GO:0032039">
    <property type="term" value="C:integrator complex"/>
    <property type="evidence" value="ECO:0007669"/>
    <property type="project" value="TreeGrafter"/>
</dbReference>
<reference evidence="3" key="1">
    <citation type="submission" date="2021-04" db="EMBL/GenBank/DDBJ databases">
        <authorList>
            <consortium name="Wellcome Sanger Institute Data Sharing"/>
        </authorList>
    </citation>
    <scope>NUCLEOTIDE SEQUENCE [LARGE SCALE GENOMIC DNA]</scope>
</reference>
<dbReference type="PROSITE" id="PS50234">
    <property type="entry name" value="VWFA"/>
    <property type="match status" value="1"/>
</dbReference>
<evidence type="ECO:0000259" key="2">
    <source>
        <dbReference type="PROSITE" id="PS50234"/>
    </source>
</evidence>
<reference evidence="3" key="2">
    <citation type="submission" date="2025-08" db="UniProtKB">
        <authorList>
            <consortium name="Ensembl"/>
        </authorList>
    </citation>
    <scope>IDENTIFICATION</scope>
</reference>
<organism evidence="3 4">
    <name type="scientific">Sparus aurata</name>
    <name type="common">Gilthead sea bream</name>
    <dbReference type="NCBI Taxonomy" id="8175"/>
    <lineage>
        <taxon>Eukaryota</taxon>
        <taxon>Metazoa</taxon>
        <taxon>Chordata</taxon>
        <taxon>Craniata</taxon>
        <taxon>Vertebrata</taxon>
        <taxon>Euteleostomi</taxon>
        <taxon>Actinopterygii</taxon>
        <taxon>Neopterygii</taxon>
        <taxon>Teleostei</taxon>
        <taxon>Neoteleostei</taxon>
        <taxon>Acanthomorphata</taxon>
        <taxon>Eupercaria</taxon>
        <taxon>Spariformes</taxon>
        <taxon>Sparidae</taxon>
        <taxon>Sparus</taxon>
    </lineage>
</organism>
<dbReference type="AlphaFoldDB" id="A0A671WZ41"/>
<dbReference type="InterPro" id="IPR051113">
    <property type="entry name" value="Integrator_subunit6"/>
</dbReference>
<dbReference type="InterPro" id="IPR002035">
    <property type="entry name" value="VWF_A"/>
</dbReference>
<dbReference type="InterPro" id="IPR029307">
    <property type="entry name" value="INT_SG_DDX_CT_C"/>
</dbReference>
<gene>
    <name evidence="3" type="primary">INTS6L</name>
    <name evidence="3" type="synonym">ints6l</name>
</gene>
<dbReference type="InterPro" id="IPR057413">
    <property type="entry name" value="Beta-barrel_INTS6"/>
</dbReference>
<dbReference type="Pfam" id="PF15300">
    <property type="entry name" value="INT_SG_DDX_CT_C"/>
    <property type="match status" value="1"/>
</dbReference>
<keyword evidence="4" id="KW-1185">Reference proteome</keyword>
<dbReference type="Ensembl" id="ENSSAUT00010046483.1">
    <property type="protein sequence ID" value="ENSSAUP00010044187.1"/>
    <property type="gene ID" value="ENSSAUG00010015516.1"/>
</dbReference>
<dbReference type="PANTHER" id="PTHR12957">
    <property type="entry name" value="DEAD/H BOX POLYPEPTIDE 26/DICE1-RELATED"/>
    <property type="match status" value="1"/>
</dbReference>
<dbReference type="Pfam" id="PF13519">
    <property type="entry name" value="VWA_2"/>
    <property type="match status" value="1"/>
</dbReference>
<name>A0A671WZ41_SPAAU</name>
<dbReference type="InterPro" id="IPR036465">
    <property type="entry name" value="vWFA_dom_sf"/>
</dbReference>
<feature type="domain" description="VWFA" evidence="2">
    <location>
        <begin position="3"/>
        <end position="227"/>
    </location>
</feature>
<dbReference type="GO" id="GO:0034472">
    <property type="term" value="P:snRNA 3'-end processing"/>
    <property type="evidence" value="ECO:0007669"/>
    <property type="project" value="TreeGrafter"/>
</dbReference>
<dbReference type="PANTHER" id="PTHR12957:SF22">
    <property type="entry name" value="INTEGRATOR COMPLEX SUBUNIT 6-LIKE"/>
    <property type="match status" value="1"/>
</dbReference>
<dbReference type="FunFam" id="3.40.50.410:FF:000010">
    <property type="entry name" value="Integrator complex subunit 6 like"/>
    <property type="match status" value="1"/>
</dbReference>
<reference evidence="3" key="3">
    <citation type="submission" date="2025-09" db="UniProtKB">
        <authorList>
            <consortium name="Ensembl"/>
        </authorList>
    </citation>
    <scope>IDENTIFICATION</scope>
</reference>
<dbReference type="SUPFAM" id="SSF53300">
    <property type="entry name" value="vWA-like"/>
    <property type="match status" value="1"/>
</dbReference>
<protein>
    <submittedName>
        <fullName evidence="3">Integrator complex subunit 6 like</fullName>
    </submittedName>
</protein>
<dbReference type="GeneTree" id="ENSGT00390000016655"/>
<evidence type="ECO:0000313" key="4">
    <source>
        <dbReference type="Proteomes" id="UP000472265"/>
    </source>
</evidence>